<dbReference type="OrthoDB" id="4409163at2"/>
<reference evidence="2 3" key="1">
    <citation type="journal article" date="2012" name="BMC Genomics">
        <title>Complete genome sequence, lifestyle, and multi-drug resistance of the human pathogen Corynebacterium resistens DSM 45100 isolated from blood samples of a leukemia patient.</title>
        <authorList>
            <person name="Schroder J."/>
            <person name="Maus I."/>
            <person name="Meyer K."/>
            <person name="Wordemann S."/>
            <person name="Blom J."/>
            <person name="Jaenicke S."/>
            <person name="Schneider J."/>
            <person name="Trost E."/>
            <person name="Tauch A."/>
        </authorList>
    </citation>
    <scope>NUCLEOTIDE SEQUENCE [LARGE SCALE GENOMIC DNA]</scope>
    <source>
        <strain evidence="3">DSM 45100 / JCM 12819 / CCUG 50093 / GTC 2026 / SICGH 158</strain>
    </source>
</reference>
<organism evidence="2 3">
    <name type="scientific">Corynebacterium resistens (strain DSM 45100 / JCM 12819 / GTC 2026 / SICGH 158)</name>
    <dbReference type="NCBI Taxonomy" id="662755"/>
    <lineage>
        <taxon>Bacteria</taxon>
        <taxon>Bacillati</taxon>
        <taxon>Actinomycetota</taxon>
        <taxon>Actinomycetes</taxon>
        <taxon>Mycobacteriales</taxon>
        <taxon>Corynebacteriaceae</taxon>
        <taxon>Corynebacterium</taxon>
    </lineage>
</organism>
<gene>
    <name evidence="2" type="ordered locus">CRES_0885</name>
</gene>
<sequence length="101" mass="10968">MNTTEKLTTEALQMRVDSYGAILAHGDYTLASFVTWTKKDGYGNSAQVYRLTEAPIDGFGPNSRGRSECALELIAEADQLFDDAGHAIAWALAQIPATTQE</sequence>
<evidence type="ECO:0000313" key="3">
    <source>
        <dbReference type="Proteomes" id="UP000000492"/>
    </source>
</evidence>
<keyword evidence="3" id="KW-1185">Reference proteome</keyword>
<feature type="domain" description="Nucleotide modification associated" evidence="1">
    <location>
        <begin position="3"/>
        <end position="95"/>
    </location>
</feature>
<dbReference type="Pfam" id="PF18756">
    <property type="entry name" value="Nmad4"/>
    <property type="match status" value="1"/>
</dbReference>
<evidence type="ECO:0000259" key="1">
    <source>
        <dbReference type="Pfam" id="PF18756"/>
    </source>
</evidence>
<dbReference type="Proteomes" id="UP000000492">
    <property type="component" value="Chromosome"/>
</dbReference>
<accession>F8E177</accession>
<proteinExistence type="predicted"/>
<dbReference type="STRING" id="662755.CRES_0885"/>
<dbReference type="HOGENOM" id="CLU_167447_1_0_11"/>
<dbReference type="KEGG" id="crd:CRES_0885"/>
<dbReference type="EMBL" id="CP002857">
    <property type="protein sequence ID" value="AEI09241.1"/>
    <property type="molecule type" value="Genomic_DNA"/>
</dbReference>
<dbReference type="eggNOG" id="ENOG5033IA2">
    <property type="taxonomic scope" value="Bacteria"/>
</dbReference>
<protein>
    <submittedName>
        <fullName evidence="2">Hypothetical phage protein</fullName>
    </submittedName>
</protein>
<dbReference type="AlphaFoldDB" id="F8E177"/>
<name>F8E177_CORRG</name>
<evidence type="ECO:0000313" key="2">
    <source>
        <dbReference type="EMBL" id="AEI09241.1"/>
    </source>
</evidence>
<dbReference type="InterPro" id="IPR040613">
    <property type="entry name" value="Nmad4"/>
</dbReference>
<dbReference type="RefSeq" id="WP_013888257.1">
    <property type="nucleotide sequence ID" value="NC_015673.1"/>
</dbReference>